<comment type="caution">
    <text evidence="6">The sequence shown here is derived from an EMBL/GenBank/DDBJ whole genome shotgun (WGS) entry which is preliminary data.</text>
</comment>
<keyword evidence="2" id="KW-0805">Transcription regulation</keyword>
<evidence type="ECO:0000256" key="2">
    <source>
        <dbReference type="ARBA" id="ARBA00023015"/>
    </source>
</evidence>
<evidence type="ECO:0000256" key="3">
    <source>
        <dbReference type="ARBA" id="ARBA00023125"/>
    </source>
</evidence>
<dbReference type="GO" id="GO:0006367">
    <property type="term" value="P:transcription initiation at RNA polymerase II promoter"/>
    <property type="evidence" value="ECO:0007669"/>
    <property type="project" value="InterPro"/>
</dbReference>
<dbReference type="EMBL" id="JAROKS010000022">
    <property type="protein sequence ID" value="KAK1788563.1"/>
    <property type="molecule type" value="Genomic_DNA"/>
</dbReference>
<comment type="subcellular location">
    <subcellularLocation>
        <location evidence="1">Nucleus</location>
    </subcellularLocation>
</comment>
<keyword evidence="7" id="KW-1185">Reference proteome</keyword>
<organism evidence="6 7">
    <name type="scientific">Electrophorus voltai</name>
    <dbReference type="NCBI Taxonomy" id="2609070"/>
    <lineage>
        <taxon>Eukaryota</taxon>
        <taxon>Metazoa</taxon>
        <taxon>Chordata</taxon>
        <taxon>Craniata</taxon>
        <taxon>Vertebrata</taxon>
        <taxon>Euteleostomi</taxon>
        <taxon>Actinopterygii</taxon>
        <taxon>Neopterygii</taxon>
        <taxon>Teleostei</taxon>
        <taxon>Ostariophysi</taxon>
        <taxon>Gymnotiformes</taxon>
        <taxon>Gymnotoidei</taxon>
        <taxon>Gymnotidae</taxon>
        <taxon>Electrophorus</taxon>
    </lineage>
</organism>
<dbReference type="SUPFAM" id="SSF50916">
    <property type="entry name" value="Rap30/74 interaction domains"/>
    <property type="match status" value="1"/>
</dbReference>
<evidence type="ECO:0000256" key="4">
    <source>
        <dbReference type="ARBA" id="ARBA00023163"/>
    </source>
</evidence>
<evidence type="ECO:0000313" key="7">
    <source>
        <dbReference type="Proteomes" id="UP001239994"/>
    </source>
</evidence>
<evidence type="ECO:0000256" key="1">
    <source>
        <dbReference type="ARBA" id="ARBA00004123"/>
    </source>
</evidence>
<dbReference type="Proteomes" id="UP001239994">
    <property type="component" value="Unassembled WGS sequence"/>
</dbReference>
<evidence type="ECO:0000313" key="6">
    <source>
        <dbReference type="EMBL" id="KAK1788563.1"/>
    </source>
</evidence>
<keyword evidence="4" id="KW-0804">Transcription</keyword>
<protein>
    <submittedName>
        <fullName evidence="6">Uncharacterized protein</fullName>
    </submittedName>
</protein>
<dbReference type="AlphaFoldDB" id="A0AAD8YWB0"/>
<accession>A0AAD8YWB0</accession>
<proteinExistence type="predicted"/>
<keyword evidence="3" id="KW-0238">DNA-binding</keyword>
<keyword evidence="5" id="KW-0539">Nucleus</keyword>
<dbReference type="GO" id="GO:0003677">
    <property type="term" value="F:DNA binding"/>
    <property type="evidence" value="ECO:0007669"/>
    <property type="project" value="UniProtKB-KW"/>
</dbReference>
<name>A0AAD8YWB0_9TELE</name>
<gene>
    <name evidence="6" type="ORF">P4O66_002427</name>
</gene>
<evidence type="ECO:0000256" key="5">
    <source>
        <dbReference type="ARBA" id="ARBA00023242"/>
    </source>
</evidence>
<dbReference type="GO" id="GO:0005634">
    <property type="term" value="C:nucleus"/>
    <property type="evidence" value="ECO:0007669"/>
    <property type="project" value="UniProtKB-SubCell"/>
</dbReference>
<sequence length="142" mass="14882">MLVLLAHNPASAGLFSCLSDPFPSSYGEELSGAAVAMCEGNSDVDLTRAKQNTGVWLVKVSFSLSEELTMVESKGEKASSVQVPREHPFTMQSVGGQTVAVFSEGSSAGGGSWRNAEAVFFAGDSFVIRNGSCAQYTDGWGC</sequence>
<dbReference type="InterPro" id="IPR011039">
    <property type="entry name" value="TFIIF_interaction"/>
</dbReference>
<reference evidence="6" key="1">
    <citation type="submission" date="2023-03" db="EMBL/GenBank/DDBJ databases">
        <title>Electrophorus voltai genome.</title>
        <authorList>
            <person name="Bian C."/>
        </authorList>
    </citation>
    <scope>NUCLEOTIDE SEQUENCE</scope>
    <source>
        <strain evidence="6">CB-2022</strain>
        <tissue evidence="6">Muscle</tissue>
    </source>
</reference>